<name>A0A6P5IIZ3_PHACI</name>
<keyword evidence="11" id="KW-1185">Reference proteome</keyword>
<dbReference type="GO" id="GO:0005615">
    <property type="term" value="C:extracellular space"/>
    <property type="evidence" value="ECO:0007669"/>
    <property type="project" value="TreeGrafter"/>
</dbReference>
<dbReference type="CTD" id="196374"/>
<evidence type="ECO:0000256" key="3">
    <source>
        <dbReference type="ARBA" id="ARBA00022754"/>
    </source>
</evidence>
<gene>
    <name evidence="12 13" type="primary">KRT78</name>
</gene>
<dbReference type="InterPro" id="IPR003054">
    <property type="entry name" value="Keratin_II"/>
</dbReference>
<dbReference type="KEGG" id="pcw:110194137"/>
<keyword evidence="5 9" id="KW-0175">Coiled coil</keyword>
<keyword evidence="2" id="KW-0416">Keratin</keyword>
<dbReference type="GO" id="GO:0045095">
    <property type="term" value="C:keratin filament"/>
    <property type="evidence" value="ECO:0007669"/>
    <property type="project" value="InterPro"/>
</dbReference>
<dbReference type="FunFam" id="1.20.5.500:FF:000001">
    <property type="entry name" value="Type II keratin 23"/>
    <property type="match status" value="1"/>
</dbReference>
<dbReference type="Gene3D" id="1.20.5.1160">
    <property type="entry name" value="Vasodilator-stimulated phosphoprotein"/>
    <property type="match status" value="1"/>
</dbReference>
<accession>A0A6P5IIZ3</accession>
<dbReference type="RefSeq" id="XP_020821970.1">
    <property type="nucleotide sequence ID" value="XM_020966311.1"/>
</dbReference>
<dbReference type="AlphaFoldDB" id="A0A6P5IIZ3"/>
<keyword evidence="4" id="KW-0007">Acetylation</keyword>
<protein>
    <submittedName>
        <fullName evidence="12 13">Keratin, type II cytoskeletal 78 isoform X1</fullName>
    </submittedName>
</protein>
<dbReference type="FunFam" id="1.20.5.170:FF:000004">
    <property type="entry name" value="Keratin, type II cytoskeletal 5"/>
    <property type="match status" value="1"/>
</dbReference>
<feature type="coiled-coil region" evidence="9">
    <location>
        <begin position="118"/>
        <end position="254"/>
    </location>
</feature>
<evidence type="ECO:0000259" key="10">
    <source>
        <dbReference type="PROSITE" id="PS51842"/>
    </source>
</evidence>
<dbReference type="Gene3D" id="1.20.5.500">
    <property type="entry name" value="Single helix bin"/>
    <property type="match status" value="1"/>
</dbReference>
<evidence type="ECO:0000256" key="2">
    <source>
        <dbReference type="ARBA" id="ARBA00022744"/>
    </source>
</evidence>
<dbReference type="SUPFAM" id="SSF64593">
    <property type="entry name" value="Intermediate filament protein, coiled coil region"/>
    <property type="match status" value="2"/>
</dbReference>
<evidence type="ECO:0000256" key="6">
    <source>
        <dbReference type="ARBA" id="ARBA00023180"/>
    </source>
</evidence>
<dbReference type="PANTHER" id="PTHR45616:SF18">
    <property type="entry name" value="KERATIN, TYPE II CYTOSKELETAL 78"/>
    <property type="match status" value="1"/>
</dbReference>
<evidence type="ECO:0000313" key="13">
    <source>
        <dbReference type="RefSeq" id="XP_020821970.1"/>
    </source>
</evidence>
<keyword evidence="1" id="KW-1017">Isopeptide bond</keyword>
<evidence type="ECO:0000256" key="5">
    <source>
        <dbReference type="ARBA" id="ARBA00023054"/>
    </source>
</evidence>
<dbReference type="RefSeq" id="XP_020821969.1">
    <property type="nucleotide sequence ID" value="XM_020966310.1"/>
</dbReference>
<evidence type="ECO:0000313" key="11">
    <source>
        <dbReference type="Proteomes" id="UP000515140"/>
    </source>
</evidence>
<dbReference type="GO" id="GO:0031424">
    <property type="term" value="P:keratinization"/>
    <property type="evidence" value="ECO:0007669"/>
    <property type="project" value="TreeGrafter"/>
</dbReference>
<dbReference type="Proteomes" id="UP000515140">
    <property type="component" value="Unplaced"/>
</dbReference>
<dbReference type="SMART" id="SM01391">
    <property type="entry name" value="Filament"/>
    <property type="match status" value="1"/>
</dbReference>
<evidence type="ECO:0000313" key="12">
    <source>
        <dbReference type="RefSeq" id="XP_020821969.1"/>
    </source>
</evidence>
<feature type="coiled-coil region" evidence="9">
    <location>
        <begin position="327"/>
        <end position="407"/>
    </location>
</feature>
<organism evidence="11 13">
    <name type="scientific">Phascolarctos cinereus</name>
    <name type="common">Koala</name>
    <dbReference type="NCBI Taxonomy" id="38626"/>
    <lineage>
        <taxon>Eukaryota</taxon>
        <taxon>Metazoa</taxon>
        <taxon>Chordata</taxon>
        <taxon>Craniata</taxon>
        <taxon>Vertebrata</taxon>
        <taxon>Euteleostomi</taxon>
        <taxon>Mammalia</taxon>
        <taxon>Metatheria</taxon>
        <taxon>Diprotodontia</taxon>
        <taxon>Phascolarctidae</taxon>
        <taxon>Phascolarctos</taxon>
    </lineage>
</organism>
<dbReference type="GO" id="GO:0030280">
    <property type="term" value="F:structural constituent of skin epidermis"/>
    <property type="evidence" value="ECO:0007669"/>
    <property type="project" value="TreeGrafter"/>
</dbReference>
<dbReference type="GO" id="GO:0045109">
    <property type="term" value="P:intermediate filament organization"/>
    <property type="evidence" value="ECO:0007669"/>
    <property type="project" value="TreeGrafter"/>
</dbReference>
<evidence type="ECO:0000256" key="9">
    <source>
        <dbReference type="SAM" id="Coils"/>
    </source>
</evidence>
<dbReference type="Gene3D" id="1.20.5.170">
    <property type="match status" value="1"/>
</dbReference>
<feature type="domain" description="IF rod" evidence="10">
    <location>
        <begin position="114"/>
        <end position="429"/>
    </location>
</feature>
<dbReference type="InterPro" id="IPR032444">
    <property type="entry name" value="Keratin_2_head"/>
</dbReference>
<dbReference type="InterPro" id="IPR018039">
    <property type="entry name" value="IF_conserved"/>
</dbReference>
<dbReference type="PROSITE" id="PS00226">
    <property type="entry name" value="IF_ROD_1"/>
    <property type="match status" value="1"/>
</dbReference>
<dbReference type="PROSITE" id="PS51842">
    <property type="entry name" value="IF_ROD_2"/>
    <property type="match status" value="1"/>
</dbReference>
<keyword evidence="6" id="KW-0325">Glycoprotein</keyword>
<reference evidence="12 13" key="1">
    <citation type="submission" date="2025-04" db="UniProtKB">
        <authorList>
            <consortium name="RefSeq"/>
        </authorList>
    </citation>
    <scope>IDENTIFICATION</scope>
    <source>
        <tissue evidence="12 13">Spleen</tissue>
    </source>
</reference>
<comment type="similarity">
    <text evidence="7 8">Belongs to the intermediate filament family.</text>
</comment>
<sequence>MSCVPFGARGGFSARSACSARMGNWGRGVIPGAKTAGRFSSKSFCSMGEARSISGWGKRSWGSGGRFGGKFGQGGVGAGLCPPGGIQEVTINQNLLSPLKIEIDPQFQTVRTQETQQIRALNNQFASFIDKVRFLEQQNKVLETKWQLLQDQKEGMGGRLQDLEPVFEDYIARLRRQLEKLLGEHGALALELKTCQEQEEDYKTKYEQETNKHATAENDLVVFKKDVDNEYMSKVELQGRVDTLQETINFLKRLYEEDSNHFRTDVNDTSVVVSMDNNRYLDLGSIISDVRAQYEIITQKSKAEAEAMYQTKYQELRMSAEKHGDSMRDTKIQITELTRAIQKLQNQIENVKKQNAAIQSAITDAEHRGEQAIKDAQVKVVDLEGALKKAKQDMASLLRDYQELISTKLALDVEIATYRRLLEGEERRMSGEYIDDVSISMVGGGTTGSGGCGNSEFGCSSVVVGGSHFVKGPGSGSISASDSGFSKSSSGSVTGTILKKTTMSTLKTITY</sequence>
<evidence type="ECO:0000256" key="7">
    <source>
        <dbReference type="ARBA" id="ARBA00061646"/>
    </source>
</evidence>
<keyword evidence="3 8" id="KW-0403">Intermediate filament</keyword>
<evidence type="ECO:0000256" key="4">
    <source>
        <dbReference type="ARBA" id="ARBA00022990"/>
    </source>
</evidence>
<proteinExistence type="inferred from homology"/>
<dbReference type="PRINTS" id="PR01276">
    <property type="entry name" value="TYPE2KERATIN"/>
</dbReference>
<dbReference type="PANTHER" id="PTHR45616">
    <property type="entry name" value="GATA-TYPE DOMAIN-CONTAINING PROTEIN"/>
    <property type="match status" value="1"/>
</dbReference>
<dbReference type="InterPro" id="IPR039008">
    <property type="entry name" value="IF_rod_dom"/>
</dbReference>
<dbReference type="FunFam" id="1.20.5.1160:FF:000001">
    <property type="entry name" value="Keratin type II"/>
    <property type="match status" value="1"/>
</dbReference>
<dbReference type="GeneID" id="110194137"/>
<evidence type="ECO:0000256" key="1">
    <source>
        <dbReference type="ARBA" id="ARBA00022499"/>
    </source>
</evidence>
<dbReference type="Pfam" id="PF00038">
    <property type="entry name" value="Filament"/>
    <property type="match status" value="1"/>
</dbReference>
<evidence type="ECO:0000256" key="8">
    <source>
        <dbReference type="RuleBase" id="RU000685"/>
    </source>
</evidence>
<dbReference type="Pfam" id="PF16208">
    <property type="entry name" value="Keratin_2_head"/>
    <property type="match status" value="1"/>
</dbReference>